<name>A0AAV2KKV4_KNICA</name>
<evidence type="ECO:0000313" key="2">
    <source>
        <dbReference type="EMBL" id="CAL1590507.1"/>
    </source>
</evidence>
<dbReference type="EMBL" id="OZ035841">
    <property type="protein sequence ID" value="CAL1590507.1"/>
    <property type="molecule type" value="Genomic_DNA"/>
</dbReference>
<accession>A0AAV2KKV4</accession>
<reference evidence="2 3" key="1">
    <citation type="submission" date="2024-04" db="EMBL/GenBank/DDBJ databases">
        <authorList>
            <person name="Waldvogel A.-M."/>
            <person name="Schoenle A."/>
        </authorList>
    </citation>
    <scope>NUCLEOTIDE SEQUENCE [LARGE SCALE GENOMIC DNA]</scope>
</reference>
<organism evidence="2 3">
    <name type="scientific">Knipowitschia caucasica</name>
    <name type="common">Caucasian dwarf goby</name>
    <name type="synonym">Pomatoschistus caucasicus</name>
    <dbReference type="NCBI Taxonomy" id="637954"/>
    <lineage>
        <taxon>Eukaryota</taxon>
        <taxon>Metazoa</taxon>
        <taxon>Chordata</taxon>
        <taxon>Craniata</taxon>
        <taxon>Vertebrata</taxon>
        <taxon>Euteleostomi</taxon>
        <taxon>Actinopterygii</taxon>
        <taxon>Neopterygii</taxon>
        <taxon>Teleostei</taxon>
        <taxon>Neoteleostei</taxon>
        <taxon>Acanthomorphata</taxon>
        <taxon>Gobiaria</taxon>
        <taxon>Gobiiformes</taxon>
        <taxon>Gobioidei</taxon>
        <taxon>Gobiidae</taxon>
        <taxon>Gobiinae</taxon>
        <taxon>Knipowitschia</taxon>
    </lineage>
</organism>
<evidence type="ECO:0000256" key="1">
    <source>
        <dbReference type="SAM" id="MobiDB-lite"/>
    </source>
</evidence>
<keyword evidence="3" id="KW-1185">Reference proteome</keyword>
<sequence>MRRSSPSAVEKQWILDVNDDVNREAQVKRASRAPQSLQNVLPSIDPHPSTCDTPIMSKIDVSNPATVPKRKNPRPD</sequence>
<evidence type="ECO:0000313" key="3">
    <source>
        <dbReference type="Proteomes" id="UP001497482"/>
    </source>
</evidence>
<gene>
    <name evidence="2" type="ORF">KC01_LOCUS20014</name>
</gene>
<dbReference type="Proteomes" id="UP001497482">
    <property type="component" value="Chromosome 19"/>
</dbReference>
<protein>
    <submittedName>
        <fullName evidence="2">Uncharacterized protein</fullName>
    </submittedName>
</protein>
<proteinExistence type="predicted"/>
<dbReference type="AlphaFoldDB" id="A0AAV2KKV4"/>
<feature type="region of interest" description="Disordered" evidence="1">
    <location>
        <begin position="39"/>
        <end position="76"/>
    </location>
</feature>